<dbReference type="Proteomes" id="UP000075321">
    <property type="component" value="Unassembled WGS sequence"/>
</dbReference>
<name>A0A151AF39_9EURY</name>
<dbReference type="EMBL" id="LTAZ01000004">
    <property type="protein sequence ID" value="KYH25997.1"/>
    <property type="molecule type" value="Genomic_DNA"/>
</dbReference>
<keyword evidence="5 9" id="KW-0479">Metal-binding</keyword>
<feature type="binding site" evidence="9">
    <location>
        <position position="210"/>
    </location>
    <ligand>
        <name>Zn(2+)</name>
        <dbReference type="ChEBI" id="CHEBI:29105"/>
        <label>1</label>
        <note>catalytic</note>
    </ligand>
</feature>
<evidence type="ECO:0000256" key="5">
    <source>
        <dbReference type="ARBA" id="ARBA00022723"/>
    </source>
</evidence>
<dbReference type="InterPro" id="IPR013471">
    <property type="entry name" value="RNase_Z/BN"/>
</dbReference>
<feature type="domain" description="Metallo-beta-lactamase" evidence="10">
    <location>
        <begin position="20"/>
        <end position="210"/>
    </location>
</feature>
<sequence>MTLRVTFLGTSGAVPTAQRNPSAIHVNREGEEVLFDCGEGTQRQMMRFRTGFSISAIFLTHVHGDHVLGLPGLLQTLDFNDRAESLTIHTPRGTRRTVEDLVGALDARLGYPLEVREVAPGETVREGEEYEIRAFRTEHRTRSVGYALTESDRKGRFDRERAEELGVPVGPAFGRLHAGEPVELEDGTVIEPEQVVGPPRPGRRVVYTGDTRPTEETVDASEDADLLIHDATFGDDWAERARETGHASAREAGELAARAGVKRLALTHISSRYAGDASRLAREAGEEHDEAFVAEDGMEIEVPFPE</sequence>
<dbReference type="NCBIfam" id="TIGR02651">
    <property type="entry name" value="RNase_Z"/>
    <property type="match status" value="1"/>
</dbReference>
<feature type="binding site" evidence="9">
    <location>
        <position position="66"/>
    </location>
    <ligand>
        <name>Zn(2+)</name>
        <dbReference type="ChEBI" id="CHEBI:29105"/>
        <label>2</label>
        <note>catalytic</note>
    </ligand>
</feature>
<dbReference type="OrthoDB" id="85118at2157"/>
<dbReference type="GO" id="GO:0042802">
    <property type="term" value="F:identical protein binding"/>
    <property type="evidence" value="ECO:0007669"/>
    <property type="project" value="UniProtKB-ARBA"/>
</dbReference>
<evidence type="ECO:0000256" key="8">
    <source>
        <dbReference type="ARBA" id="ARBA00022833"/>
    </source>
</evidence>
<comment type="similarity">
    <text evidence="9">Belongs to the RNase Z family.</text>
</comment>
<feature type="binding site" evidence="9">
    <location>
        <position position="139"/>
    </location>
    <ligand>
        <name>Zn(2+)</name>
        <dbReference type="ChEBI" id="CHEBI:29105"/>
        <label>1</label>
        <note>catalytic</note>
    </ligand>
</feature>
<evidence type="ECO:0000256" key="4">
    <source>
        <dbReference type="ARBA" id="ARBA00022722"/>
    </source>
</evidence>
<dbReference type="SMART" id="SM00849">
    <property type="entry name" value="Lactamase_B"/>
    <property type="match status" value="1"/>
</dbReference>
<feature type="binding site" evidence="9">
    <location>
        <position position="268"/>
    </location>
    <ligand>
        <name>Zn(2+)</name>
        <dbReference type="ChEBI" id="CHEBI:29105"/>
        <label>2</label>
        <note>catalytic</note>
    </ligand>
</feature>
<comment type="catalytic activity">
    <reaction evidence="1 9">
        <text>Endonucleolytic cleavage of RNA, removing extra 3' nucleotides from tRNA precursor, generating 3' termini of tRNAs. A 3'-hydroxy group is left at the tRNA terminus and a 5'-phosphoryl group is left at the trailer molecule.</text>
        <dbReference type="EC" id="3.1.26.11"/>
    </reaction>
</comment>
<dbReference type="PANTHER" id="PTHR46018:SF2">
    <property type="entry name" value="ZINC PHOSPHODIESTERASE ELAC PROTEIN 1"/>
    <property type="match status" value="1"/>
</dbReference>
<keyword evidence="4 9" id="KW-0540">Nuclease</keyword>
<feature type="active site" description="Proton acceptor" evidence="9">
    <location>
        <position position="65"/>
    </location>
</feature>
<dbReference type="Gene3D" id="3.60.15.10">
    <property type="entry name" value="Ribonuclease Z/Hydroxyacylglutathione hydrolase-like"/>
    <property type="match status" value="1"/>
</dbReference>
<comment type="subunit">
    <text evidence="2 9">Homodimer.</text>
</comment>
<keyword evidence="6 9" id="KW-0255">Endonuclease</keyword>
<comment type="function">
    <text evidence="9">Zinc phosphodiesterase, which displays some tRNA 3'-processing endonuclease activity. Probably involved in tRNA maturation, by removing a 3'-trailer from precursor tRNA.</text>
</comment>
<evidence type="ECO:0000256" key="6">
    <source>
        <dbReference type="ARBA" id="ARBA00022759"/>
    </source>
</evidence>
<feature type="binding site" evidence="9">
    <location>
        <position position="63"/>
    </location>
    <ligand>
        <name>Zn(2+)</name>
        <dbReference type="ChEBI" id="CHEBI:29105"/>
        <label>1</label>
        <note>catalytic</note>
    </ligand>
</feature>
<feature type="binding site" evidence="9">
    <location>
        <position position="210"/>
    </location>
    <ligand>
        <name>Zn(2+)</name>
        <dbReference type="ChEBI" id="CHEBI:29105"/>
        <label>2</label>
        <note>catalytic</note>
    </ligand>
</feature>
<proteinExistence type="inferred from homology"/>
<dbReference type="AlphaFoldDB" id="A0A151AF39"/>
<dbReference type="FunFam" id="3.60.15.10:FF:000002">
    <property type="entry name" value="Ribonuclease Z"/>
    <property type="match status" value="1"/>
</dbReference>
<keyword evidence="12" id="KW-1185">Reference proteome</keyword>
<dbReference type="RefSeq" id="WP_066380389.1">
    <property type="nucleotide sequence ID" value="NZ_LTAZ01000004.1"/>
</dbReference>
<accession>A0A151AF39</accession>
<evidence type="ECO:0000256" key="3">
    <source>
        <dbReference type="ARBA" id="ARBA00022694"/>
    </source>
</evidence>
<dbReference type="GO" id="GO:0042781">
    <property type="term" value="F:3'-tRNA processing endoribonuclease activity"/>
    <property type="evidence" value="ECO:0007669"/>
    <property type="project" value="UniProtKB-UniRule"/>
</dbReference>
<feature type="binding site" evidence="9">
    <location>
        <position position="65"/>
    </location>
    <ligand>
        <name>Zn(2+)</name>
        <dbReference type="ChEBI" id="CHEBI:29105"/>
        <label>2</label>
        <note>catalytic</note>
    </ligand>
</feature>
<dbReference type="Pfam" id="PF00753">
    <property type="entry name" value="Lactamase_B"/>
    <property type="match status" value="1"/>
</dbReference>
<protein>
    <recommendedName>
        <fullName evidence="9">Ribonuclease Z</fullName>
        <shortName evidence="9">RNase Z</shortName>
        <ecNumber evidence="9">3.1.26.11</ecNumber>
    </recommendedName>
    <alternativeName>
        <fullName evidence="9">tRNA 3 endonuclease</fullName>
    </alternativeName>
    <alternativeName>
        <fullName evidence="9">tRNase Z</fullName>
    </alternativeName>
</protein>
<comment type="cofactor">
    <cofactor evidence="9">
        <name>Zn(2+)</name>
        <dbReference type="ChEBI" id="CHEBI:29105"/>
    </cofactor>
    <text evidence="9">Binds 2 Zn(2+) ions.</text>
</comment>
<keyword evidence="3 9" id="KW-0819">tRNA processing</keyword>
<evidence type="ECO:0000313" key="11">
    <source>
        <dbReference type="EMBL" id="KYH25997.1"/>
    </source>
</evidence>
<dbReference type="PANTHER" id="PTHR46018">
    <property type="entry name" value="ZINC PHOSPHODIESTERASE ELAC PROTEIN 1"/>
    <property type="match status" value="1"/>
</dbReference>
<dbReference type="InterPro" id="IPR036866">
    <property type="entry name" value="RibonucZ/Hydroxyglut_hydro"/>
</dbReference>
<dbReference type="InterPro" id="IPR001279">
    <property type="entry name" value="Metallo-B-lactamas"/>
</dbReference>
<feature type="binding site" evidence="9">
    <location>
        <position position="61"/>
    </location>
    <ligand>
        <name>Zn(2+)</name>
        <dbReference type="ChEBI" id="CHEBI:29105"/>
        <label>1</label>
        <note>catalytic</note>
    </ligand>
</feature>
<evidence type="ECO:0000259" key="10">
    <source>
        <dbReference type="SMART" id="SM00849"/>
    </source>
</evidence>
<dbReference type="NCBIfam" id="NF000801">
    <property type="entry name" value="PRK00055.1-3"/>
    <property type="match status" value="1"/>
</dbReference>
<gene>
    <name evidence="11" type="primary">rnz_1</name>
    <name evidence="9" type="synonym">rnz</name>
    <name evidence="11" type="ORF">HAPAU_10870</name>
</gene>
<dbReference type="GO" id="GO:0008270">
    <property type="term" value="F:zinc ion binding"/>
    <property type="evidence" value="ECO:0007669"/>
    <property type="project" value="UniProtKB-UniRule"/>
</dbReference>
<dbReference type="PATRIC" id="fig|1008153.3.peg.1091"/>
<comment type="caution">
    <text evidence="11">The sequence shown here is derived from an EMBL/GenBank/DDBJ whole genome shotgun (WGS) entry which is preliminary data.</text>
</comment>
<evidence type="ECO:0000313" key="12">
    <source>
        <dbReference type="Proteomes" id="UP000075321"/>
    </source>
</evidence>
<organism evidence="11 12">
    <name type="scientific">Halalkalicoccus paucihalophilus</name>
    <dbReference type="NCBI Taxonomy" id="1008153"/>
    <lineage>
        <taxon>Archaea</taxon>
        <taxon>Methanobacteriati</taxon>
        <taxon>Methanobacteriota</taxon>
        <taxon>Stenosarchaea group</taxon>
        <taxon>Halobacteria</taxon>
        <taxon>Halobacteriales</taxon>
        <taxon>Halococcaceae</taxon>
        <taxon>Halalkalicoccus</taxon>
    </lineage>
</organism>
<evidence type="ECO:0000256" key="2">
    <source>
        <dbReference type="ARBA" id="ARBA00011738"/>
    </source>
</evidence>
<evidence type="ECO:0000256" key="9">
    <source>
        <dbReference type="HAMAP-Rule" id="MF_01818"/>
    </source>
</evidence>
<reference evidence="11 12" key="1">
    <citation type="submission" date="2016-02" db="EMBL/GenBank/DDBJ databases">
        <title>Genome sequence of Halalkalicoccus paucihalophilus DSM 24557.</title>
        <authorList>
            <person name="Poehlein A."/>
            <person name="Daniel R."/>
        </authorList>
    </citation>
    <scope>NUCLEOTIDE SEQUENCE [LARGE SCALE GENOMIC DNA]</scope>
    <source>
        <strain evidence="11 12">DSM 24557</strain>
    </source>
</reference>
<dbReference type="HAMAP" id="MF_01818">
    <property type="entry name" value="RNase_Z_BN"/>
    <property type="match status" value="1"/>
</dbReference>
<dbReference type="EC" id="3.1.26.11" evidence="9"/>
<dbReference type="CDD" id="cd07717">
    <property type="entry name" value="RNaseZ_ZiPD-like_MBL-fold"/>
    <property type="match status" value="1"/>
</dbReference>
<evidence type="ECO:0000256" key="7">
    <source>
        <dbReference type="ARBA" id="ARBA00022801"/>
    </source>
</evidence>
<keyword evidence="8 9" id="KW-0862">Zinc</keyword>
<keyword evidence="7 9" id="KW-0378">Hydrolase</keyword>
<evidence type="ECO:0000256" key="1">
    <source>
        <dbReference type="ARBA" id="ARBA00000402"/>
    </source>
</evidence>
<dbReference type="SUPFAM" id="SSF56281">
    <property type="entry name" value="Metallo-hydrolase/oxidoreductase"/>
    <property type="match status" value="1"/>
</dbReference>